<dbReference type="PANTHER" id="PTHR30528">
    <property type="entry name" value="CYTOPLASMIC PROTEIN"/>
    <property type="match status" value="1"/>
</dbReference>
<dbReference type="AlphaFoldDB" id="A0A846RR91"/>
<comment type="caution">
    <text evidence="1">The sequence shown here is derived from an EMBL/GenBank/DDBJ whole genome shotgun (WGS) entry which is preliminary data.</text>
</comment>
<dbReference type="EMBL" id="JAATJL010000001">
    <property type="protein sequence ID" value="NJC22934.1"/>
    <property type="molecule type" value="Genomic_DNA"/>
</dbReference>
<sequence>MTSTLTLPQARRIALEAQGLSRVRSTQPAGTREVGRILERIQLLQIDSVNVLARSHYLPVFARAGAYDRALLDRMAGQSPRRLVEYWAHEASFIRPALFPYLLTVQSRKWASASSLPEELTESLSSRILELLERSRPLTAAQVQDRIGHVEDRTSDQWGWNWSSVKRVLEDLFQHGLVTSAGRTPQFERRYTLTGKVMPDLVRAQVDVSAEEAYLHLAERAAKALGIGMVRCIADYFRTPIKPTTAAIHTLVQRGTLVPVSVQGWSQPAYRFAGSILPRSADGRALLSPFDSMVFERRRLLALFGFHYRIEIYTPAQKRQFGYYVLPFLLRDQMVARVDLKADRPSGRLLVRAAHGELSMPPDTGVELAEELTLMARWLGLSQVVVEERGDLSAELGALMVGKYGWELNRGTVRLSRRLNSPESGVPRLGAKTSAITS</sequence>
<accession>A0A846RR91</accession>
<evidence type="ECO:0008006" key="3">
    <source>
        <dbReference type="Google" id="ProtNLM"/>
    </source>
</evidence>
<dbReference type="Pfam" id="PF06224">
    <property type="entry name" value="AlkZ-like"/>
    <property type="match status" value="1"/>
</dbReference>
<name>A0A846RR91_9MICC</name>
<organism evidence="1 2">
    <name type="scientific">Arthrobacter pigmenti</name>
    <dbReference type="NCBI Taxonomy" id="271432"/>
    <lineage>
        <taxon>Bacteria</taxon>
        <taxon>Bacillati</taxon>
        <taxon>Actinomycetota</taxon>
        <taxon>Actinomycetes</taxon>
        <taxon>Micrococcales</taxon>
        <taxon>Micrococcaceae</taxon>
        <taxon>Arthrobacter</taxon>
    </lineage>
</organism>
<proteinExistence type="predicted"/>
<dbReference type="InterPro" id="IPR009351">
    <property type="entry name" value="AlkZ-like"/>
</dbReference>
<dbReference type="Proteomes" id="UP000547458">
    <property type="component" value="Unassembled WGS sequence"/>
</dbReference>
<evidence type="ECO:0000313" key="2">
    <source>
        <dbReference type="Proteomes" id="UP000547458"/>
    </source>
</evidence>
<dbReference type="InterPro" id="IPR036390">
    <property type="entry name" value="WH_DNA-bd_sf"/>
</dbReference>
<reference evidence="1 2" key="1">
    <citation type="submission" date="2020-03" db="EMBL/GenBank/DDBJ databases">
        <title>Sequencing the genomes of 1000 actinobacteria strains.</title>
        <authorList>
            <person name="Klenk H.-P."/>
        </authorList>
    </citation>
    <scope>NUCLEOTIDE SEQUENCE [LARGE SCALE GENOMIC DNA]</scope>
    <source>
        <strain evidence="1 2">DSM 16403</strain>
    </source>
</reference>
<protein>
    <recommendedName>
        <fullName evidence="3">Winged helix-turn-helix domain-containing protein</fullName>
    </recommendedName>
</protein>
<dbReference type="RefSeq" id="WP_167993789.1">
    <property type="nucleotide sequence ID" value="NZ_JAATJL010000001.1"/>
</dbReference>
<gene>
    <name evidence="1" type="ORF">BJ994_002010</name>
</gene>
<keyword evidence="2" id="KW-1185">Reference proteome</keyword>
<dbReference type="SUPFAM" id="SSF46785">
    <property type="entry name" value="Winged helix' DNA-binding domain"/>
    <property type="match status" value="1"/>
</dbReference>
<evidence type="ECO:0000313" key="1">
    <source>
        <dbReference type="EMBL" id="NJC22934.1"/>
    </source>
</evidence>
<dbReference type="PANTHER" id="PTHR30528:SF0">
    <property type="entry name" value="CYTOPLASMIC PROTEIN"/>
    <property type="match status" value="1"/>
</dbReference>